<keyword evidence="2" id="KW-1185">Reference proteome</keyword>
<dbReference type="EMBL" id="JAPXFL010000008">
    <property type="protein sequence ID" value="KAK9503134.1"/>
    <property type="molecule type" value="Genomic_DNA"/>
</dbReference>
<sequence>MTINPFDNPWRWKEFLTNMNQITGKRFSMRYLRDHTRLLMYILKKPDNDKDKEIKRNIANKLKQVLDFFNLSQNNNSVCENNVLKQNGQEFFEFIEPTRSNYLVNISNNQDIQTFIKNDNVQNKTNIYQQFLDPNINLEMKHKVDETELKRRKIELDEKKLQLDEKRLKLECRKFQYLLRKERRPRYRTDIIFENQNGSNLDEV</sequence>
<dbReference type="Proteomes" id="UP001461498">
    <property type="component" value="Unassembled WGS sequence"/>
</dbReference>
<dbReference type="AlphaFoldDB" id="A0AAW1CWX4"/>
<comment type="caution">
    <text evidence="1">The sequence shown here is derived from an EMBL/GenBank/DDBJ whole genome shotgun (WGS) entry which is preliminary data.</text>
</comment>
<proteinExistence type="predicted"/>
<accession>A0AAW1CWX4</accession>
<name>A0AAW1CWX4_9HEMI</name>
<protein>
    <submittedName>
        <fullName evidence="1">Uncharacterized protein</fullName>
    </submittedName>
</protein>
<evidence type="ECO:0000313" key="1">
    <source>
        <dbReference type="EMBL" id="KAK9503134.1"/>
    </source>
</evidence>
<reference evidence="1 2" key="1">
    <citation type="submission" date="2022-12" db="EMBL/GenBank/DDBJ databases">
        <title>Chromosome-level genome assembly of true bugs.</title>
        <authorList>
            <person name="Ma L."/>
            <person name="Li H."/>
        </authorList>
    </citation>
    <scope>NUCLEOTIDE SEQUENCE [LARGE SCALE GENOMIC DNA]</scope>
    <source>
        <strain evidence="1">Lab_2022b</strain>
    </source>
</reference>
<evidence type="ECO:0000313" key="2">
    <source>
        <dbReference type="Proteomes" id="UP001461498"/>
    </source>
</evidence>
<organism evidence="1 2">
    <name type="scientific">Rhynocoris fuscipes</name>
    <dbReference type="NCBI Taxonomy" id="488301"/>
    <lineage>
        <taxon>Eukaryota</taxon>
        <taxon>Metazoa</taxon>
        <taxon>Ecdysozoa</taxon>
        <taxon>Arthropoda</taxon>
        <taxon>Hexapoda</taxon>
        <taxon>Insecta</taxon>
        <taxon>Pterygota</taxon>
        <taxon>Neoptera</taxon>
        <taxon>Paraneoptera</taxon>
        <taxon>Hemiptera</taxon>
        <taxon>Heteroptera</taxon>
        <taxon>Panheteroptera</taxon>
        <taxon>Cimicomorpha</taxon>
        <taxon>Reduviidae</taxon>
        <taxon>Harpactorinae</taxon>
        <taxon>Harpactorini</taxon>
        <taxon>Rhynocoris</taxon>
    </lineage>
</organism>
<gene>
    <name evidence="1" type="ORF">O3M35_011764</name>
</gene>